<evidence type="ECO:0000256" key="3">
    <source>
        <dbReference type="SAM" id="MobiDB-lite"/>
    </source>
</evidence>
<name>A0A1Y2B306_9TREE</name>
<dbReference type="OrthoDB" id="5550464at2759"/>
<dbReference type="EMBL" id="MCFC01000031">
    <property type="protein sequence ID" value="ORY28465.1"/>
    <property type="molecule type" value="Genomic_DNA"/>
</dbReference>
<evidence type="ECO:0000313" key="4">
    <source>
        <dbReference type="EMBL" id="ORY28465.1"/>
    </source>
</evidence>
<dbReference type="AlphaFoldDB" id="A0A1Y2B306"/>
<feature type="compositionally biased region" description="Basic and acidic residues" evidence="3">
    <location>
        <begin position="123"/>
        <end position="133"/>
    </location>
</feature>
<dbReference type="Pfam" id="PF01774">
    <property type="entry name" value="UreD"/>
    <property type="match status" value="1"/>
</dbReference>
<comment type="caution">
    <text evidence="4">The sequence shown here is derived from an EMBL/GenBank/DDBJ whole genome shotgun (WGS) entry which is preliminary data.</text>
</comment>
<gene>
    <name evidence="4" type="ORF">BCR39DRAFT_468232</name>
</gene>
<dbReference type="FunCoup" id="A0A1Y2B306">
    <property type="interactions" value="24"/>
</dbReference>
<sequence length="344" mass="37602">MPPSFPYPSTLGAWAPSPLTWAPGTGHLCVSSPGPHNRSGFSTLRASYPLKLLAPSPLPSQPPHLALCYTLAYGGGLVAADAISLSIEVEEDAALILLTQGSTKVFKHRPGLRPASHGQGPGRKQEGEGDGTTRQRMLVRLASRSMLLLLPDSISPFRSSRYAQAQRFILPSDETSSVLILDWVNSGRQADGEVWSMARYSSTNEIFLGSTKTNNSTKSNESLLGEKRLIMRERTLLEQNNRHPKADIAHKLAPYHVYANILIIGPHVFPLLKYLTDLCAMTSQFQAARPQKVIWSFSPVEDGKGGVVRVAADEVEDARAWIREVFDKGGVRDLVGDGLWGRII</sequence>
<keyword evidence="5" id="KW-1185">Reference proteome</keyword>
<proteinExistence type="inferred from homology"/>
<dbReference type="PANTHER" id="PTHR33643:SF1">
    <property type="entry name" value="UREASE ACCESSORY PROTEIN D"/>
    <property type="match status" value="1"/>
</dbReference>
<dbReference type="STRING" id="71784.A0A1Y2B306"/>
<dbReference type="PANTHER" id="PTHR33643">
    <property type="entry name" value="UREASE ACCESSORY PROTEIN D"/>
    <property type="match status" value="1"/>
</dbReference>
<dbReference type="InParanoid" id="A0A1Y2B306"/>
<accession>A0A1Y2B306</accession>
<dbReference type="HAMAP" id="MF_01384">
    <property type="entry name" value="UreD"/>
    <property type="match status" value="1"/>
</dbReference>
<dbReference type="Proteomes" id="UP000193986">
    <property type="component" value="Unassembled WGS sequence"/>
</dbReference>
<evidence type="ECO:0000256" key="1">
    <source>
        <dbReference type="ARBA" id="ARBA00007177"/>
    </source>
</evidence>
<feature type="region of interest" description="Disordered" evidence="3">
    <location>
        <begin position="107"/>
        <end position="133"/>
    </location>
</feature>
<organism evidence="4 5">
    <name type="scientific">Naematelia encephala</name>
    <dbReference type="NCBI Taxonomy" id="71784"/>
    <lineage>
        <taxon>Eukaryota</taxon>
        <taxon>Fungi</taxon>
        <taxon>Dikarya</taxon>
        <taxon>Basidiomycota</taxon>
        <taxon>Agaricomycotina</taxon>
        <taxon>Tremellomycetes</taxon>
        <taxon>Tremellales</taxon>
        <taxon>Naemateliaceae</taxon>
        <taxon>Naematelia</taxon>
    </lineage>
</organism>
<dbReference type="InterPro" id="IPR002669">
    <property type="entry name" value="UreD"/>
</dbReference>
<protein>
    <submittedName>
        <fullName evidence="4">UreD urease accessory protein-domain-containing protein</fullName>
    </submittedName>
</protein>
<evidence type="ECO:0000256" key="2">
    <source>
        <dbReference type="ARBA" id="ARBA00023186"/>
    </source>
</evidence>
<reference evidence="4 5" key="1">
    <citation type="submission" date="2016-07" db="EMBL/GenBank/DDBJ databases">
        <title>Pervasive Adenine N6-methylation of Active Genes in Fungi.</title>
        <authorList>
            <consortium name="DOE Joint Genome Institute"/>
            <person name="Mondo S.J."/>
            <person name="Dannebaum R.O."/>
            <person name="Kuo R.C."/>
            <person name="Labutti K."/>
            <person name="Haridas S."/>
            <person name="Kuo A."/>
            <person name="Salamov A."/>
            <person name="Ahrendt S.R."/>
            <person name="Lipzen A."/>
            <person name="Sullivan W."/>
            <person name="Andreopoulos W.B."/>
            <person name="Clum A."/>
            <person name="Lindquist E."/>
            <person name="Daum C."/>
            <person name="Ramamoorthy G.K."/>
            <person name="Gryganskyi A."/>
            <person name="Culley D."/>
            <person name="Magnuson J.K."/>
            <person name="James T.Y."/>
            <person name="O'Malley M.A."/>
            <person name="Stajich J.E."/>
            <person name="Spatafora J.W."/>
            <person name="Visel A."/>
            <person name="Grigoriev I.V."/>
        </authorList>
    </citation>
    <scope>NUCLEOTIDE SEQUENCE [LARGE SCALE GENOMIC DNA]</scope>
    <source>
        <strain evidence="4 5">68-887.2</strain>
    </source>
</reference>
<dbReference type="GO" id="GO:0016151">
    <property type="term" value="F:nickel cation binding"/>
    <property type="evidence" value="ECO:0007669"/>
    <property type="project" value="InterPro"/>
</dbReference>
<comment type="similarity">
    <text evidence="1">Belongs to the UreD family.</text>
</comment>
<keyword evidence="2" id="KW-0143">Chaperone</keyword>
<evidence type="ECO:0000313" key="5">
    <source>
        <dbReference type="Proteomes" id="UP000193986"/>
    </source>
</evidence>